<evidence type="ECO:0000256" key="3">
    <source>
        <dbReference type="ARBA" id="ARBA00022723"/>
    </source>
</evidence>
<comment type="similarity">
    <text evidence="2 6">Belongs to the cytochrome P450 family.</text>
</comment>
<dbReference type="InterPro" id="IPR036396">
    <property type="entry name" value="Cyt_P450_sf"/>
</dbReference>
<evidence type="ECO:0000256" key="4">
    <source>
        <dbReference type="ARBA" id="ARBA00023004"/>
    </source>
</evidence>
<feature type="compositionally biased region" description="Low complexity" evidence="7">
    <location>
        <begin position="437"/>
        <end position="458"/>
    </location>
</feature>
<comment type="caution">
    <text evidence="9">The sequence shown here is derived from an EMBL/GenBank/DDBJ whole genome shotgun (WGS) entry which is preliminary data.</text>
</comment>
<dbReference type="InterPro" id="IPR001128">
    <property type="entry name" value="Cyt_P450"/>
</dbReference>
<evidence type="ECO:0000256" key="6">
    <source>
        <dbReference type="RuleBase" id="RU000461"/>
    </source>
</evidence>
<keyword evidence="8" id="KW-0472">Membrane</keyword>
<dbReference type="InterPro" id="IPR017972">
    <property type="entry name" value="Cyt_P450_CS"/>
</dbReference>
<feature type="binding site" description="axial binding residue" evidence="5">
    <location>
        <position position="533"/>
    </location>
    <ligand>
        <name>heme</name>
        <dbReference type="ChEBI" id="CHEBI:30413"/>
    </ligand>
    <ligandPart>
        <name>Fe</name>
        <dbReference type="ChEBI" id="CHEBI:18248"/>
    </ligandPart>
</feature>
<sequence>MEQLQGFISDVRWHLRIVDRTNALVVLLVFCCILHPVFTLVRNYMKARGTGLRIIVSPITPYTLQWQLSASFFRPVFEHFRWFRAIDWTCAWHDDDKLHADLGQCFILVSPGLNVLCTSDPKTIEHVLKKWREFEKPDNVNEILGTFGQNVDTSNGPDWPRHRKLTAPCFTERFSPTVWSHALSQSTSLTESWLSPPSDTHTTTTLTTDTSTLALNVISAVAFENHNVNEPGKGHTMSLREALVTVMSTSISPAIESVMPWLNKSWLRSFLPHGVKNLLLAVQEFSDYMDDLITRERAKTPTTPPSTSTSADPTVRTNLTSTLIKANESTDEKQARLSHSEVRANIFIFTVGGLESTSITLSYALALLALNPGVQDWVAEEVVCAFGDGGDAEYGRTFGKLKRVMGVMYETLRLYGPSPPLPRSSRTPGMPYTLPTSSSSSASSSSSSSSSSESASGSTITLPGSTQIMLNSWAAHTSATHFTDPKTWDPKRWISSESPPASTTTGSSADAETLLHPTSASGFLAWGSGPRVCPGMKFSQVEFCGVLGSVLAKVRVGLDTDAEVGTREWEKEKERMLGVMRDSVAEPLLLHIRKGEELRVRFSERM</sequence>
<evidence type="ECO:0000256" key="1">
    <source>
        <dbReference type="ARBA" id="ARBA00001971"/>
    </source>
</evidence>
<feature type="compositionally biased region" description="Low complexity" evidence="7">
    <location>
        <begin position="495"/>
        <end position="509"/>
    </location>
</feature>
<dbReference type="Pfam" id="PF00067">
    <property type="entry name" value="p450"/>
    <property type="match status" value="2"/>
</dbReference>
<keyword evidence="4 5" id="KW-0408">Iron</keyword>
<dbReference type="InterPro" id="IPR050121">
    <property type="entry name" value="Cytochrome_P450_monoxygenase"/>
</dbReference>
<dbReference type="PROSITE" id="PS00086">
    <property type="entry name" value="CYTOCHROME_P450"/>
    <property type="match status" value="1"/>
</dbReference>
<dbReference type="PANTHER" id="PTHR24305">
    <property type="entry name" value="CYTOCHROME P450"/>
    <property type="match status" value="1"/>
</dbReference>
<gene>
    <name evidence="9" type="ORF">FB567DRAFT_250678</name>
</gene>
<protein>
    <submittedName>
        <fullName evidence="9">Cytochrome P450</fullName>
    </submittedName>
</protein>
<dbReference type="PRINTS" id="PR00463">
    <property type="entry name" value="EP450I"/>
</dbReference>
<accession>A0A8K0VSA3</accession>
<dbReference type="SUPFAM" id="SSF48264">
    <property type="entry name" value="Cytochrome P450"/>
    <property type="match status" value="1"/>
</dbReference>
<keyword evidence="6" id="KW-0503">Monooxygenase</keyword>
<evidence type="ECO:0000256" key="5">
    <source>
        <dbReference type="PIRSR" id="PIRSR602401-1"/>
    </source>
</evidence>
<name>A0A8K0VSA3_9PLEO</name>
<reference evidence="9" key="1">
    <citation type="journal article" date="2021" name="Nat. Commun.">
        <title>Genetic determinants of endophytism in the Arabidopsis root mycobiome.</title>
        <authorList>
            <person name="Mesny F."/>
            <person name="Miyauchi S."/>
            <person name="Thiergart T."/>
            <person name="Pickel B."/>
            <person name="Atanasova L."/>
            <person name="Karlsson M."/>
            <person name="Huettel B."/>
            <person name="Barry K.W."/>
            <person name="Haridas S."/>
            <person name="Chen C."/>
            <person name="Bauer D."/>
            <person name="Andreopoulos W."/>
            <person name="Pangilinan J."/>
            <person name="LaButti K."/>
            <person name="Riley R."/>
            <person name="Lipzen A."/>
            <person name="Clum A."/>
            <person name="Drula E."/>
            <person name="Henrissat B."/>
            <person name="Kohler A."/>
            <person name="Grigoriev I.V."/>
            <person name="Martin F.M."/>
            <person name="Hacquard S."/>
        </authorList>
    </citation>
    <scope>NUCLEOTIDE SEQUENCE</scope>
    <source>
        <strain evidence="9">MPI-SDFR-AT-0120</strain>
    </source>
</reference>
<keyword evidence="10" id="KW-1185">Reference proteome</keyword>
<dbReference type="GO" id="GO:0005506">
    <property type="term" value="F:iron ion binding"/>
    <property type="evidence" value="ECO:0007669"/>
    <property type="project" value="InterPro"/>
</dbReference>
<feature type="region of interest" description="Disordered" evidence="7">
    <location>
        <begin position="481"/>
        <end position="509"/>
    </location>
</feature>
<dbReference type="InterPro" id="IPR002401">
    <property type="entry name" value="Cyt_P450_E_grp-I"/>
</dbReference>
<dbReference type="GO" id="GO:0004497">
    <property type="term" value="F:monooxygenase activity"/>
    <property type="evidence" value="ECO:0007669"/>
    <property type="project" value="UniProtKB-KW"/>
</dbReference>
<feature type="transmembrane region" description="Helical" evidence="8">
    <location>
        <begin position="21"/>
        <end position="41"/>
    </location>
</feature>
<dbReference type="OrthoDB" id="1470350at2759"/>
<evidence type="ECO:0000256" key="8">
    <source>
        <dbReference type="SAM" id="Phobius"/>
    </source>
</evidence>
<keyword evidence="8" id="KW-1133">Transmembrane helix</keyword>
<dbReference type="Gene3D" id="1.10.630.10">
    <property type="entry name" value="Cytochrome P450"/>
    <property type="match status" value="1"/>
</dbReference>
<evidence type="ECO:0000256" key="2">
    <source>
        <dbReference type="ARBA" id="ARBA00010617"/>
    </source>
</evidence>
<keyword evidence="5 6" id="KW-0349">Heme</keyword>
<dbReference type="GO" id="GO:0016705">
    <property type="term" value="F:oxidoreductase activity, acting on paired donors, with incorporation or reduction of molecular oxygen"/>
    <property type="evidence" value="ECO:0007669"/>
    <property type="project" value="InterPro"/>
</dbReference>
<evidence type="ECO:0000256" key="7">
    <source>
        <dbReference type="SAM" id="MobiDB-lite"/>
    </source>
</evidence>
<evidence type="ECO:0000313" key="10">
    <source>
        <dbReference type="Proteomes" id="UP000813461"/>
    </source>
</evidence>
<keyword evidence="6" id="KW-0560">Oxidoreductase</keyword>
<dbReference type="PANTHER" id="PTHR24305:SF166">
    <property type="entry name" value="CYTOCHROME P450 12A4, MITOCHONDRIAL-RELATED"/>
    <property type="match status" value="1"/>
</dbReference>
<keyword evidence="3 5" id="KW-0479">Metal-binding</keyword>
<comment type="cofactor">
    <cofactor evidence="1 5">
        <name>heme</name>
        <dbReference type="ChEBI" id="CHEBI:30413"/>
    </cofactor>
</comment>
<dbReference type="GO" id="GO:0020037">
    <property type="term" value="F:heme binding"/>
    <property type="evidence" value="ECO:0007669"/>
    <property type="project" value="InterPro"/>
</dbReference>
<keyword evidence="8" id="KW-0812">Transmembrane</keyword>
<organism evidence="9 10">
    <name type="scientific">Paraphoma chrysanthemicola</name>
    <dbReference type="NCBI Taxonomy" id="798071"/>
    <lineage>
        <taxon>Eukaryota</taxon>
        <taxon>Fungi</taxon>
        <taxon>Dikarya</taxon>
        <taxon>Ascomycota</taxon>
        <taxon>Pezizomycotina</taxon>
        <taxon>Dothideomycetes</taxon>
        <taxon>Pleosporomycetidae</taxon>
        <taxon>Pleosporales</taxon>
        <taxon>Pleosporineae</taxon>
        <taxon>Phaeosphaeriaceae</taxon>
        <taxon>Paraphoma</taxon>
    </lineage>
</organism>
<proteinExistence type="inferred from homology"/>
<evidence type="ECO:0000313" key="9">
    <source>
        <dbReference type="EMBL" id="KAH7068503.1"/>
    </source>
</evidence>
<dbReference type="AlphaFoldDB" id="A0A8K0VSA3"/>
<feature type="region of interest" description="Disordered" evidence="7">
    <location>
        <begin position="416"/>
        <end position="461"/>
    </location>
</feature>
<dbReference type="EMBL" id="JAGMVJ010000032">
    <property type="protein sequence ID" value="KAH7068503.1"/>
    <property type="molecule type" value="Genomic_DNA"/>
</dbReference>
<dbReference type="PRINTS" id="PR00385">
    <property type="entry name" value="P450"/>
</dbReference>
<feature type="compositionally biased region" description="Basic and acidic residues" evidence="7">
    <location>
        <begin position="483"/>
        <end position="494"/>
    </location>
</feature>
<dbReference type="Proteomes" id="UP000813461">
    <property type="component" value="Unassembled WGS sequence"/>
</dbReference>